<reference evidence="1" key="1">
    <citation type="journal article" date="2014" name="Int. J. Syst. Evol. Microbiol.">
        <title>Complete genome sequence of Corynebacterium casei LMG S-19264T (=DSM 44701T), isolated from a smear-ripened cheese.</title>
        <authorList>
            <consortium name="US DOE Joint Genome Institute (JGI-PGF)"/>
            <person name="Walter F."/>
            <person name="Albersmeier A."/>
            <person name="Kalinowski J."/>
            <person name="Ruckert C."/>
        </authorList>
    </citation>
    <scope>NUCLEOTIDE SEQUENCE</scope>
    <source>
        <strain evidence="1">CGMCC 1.15725</strain>
    </source>
</reference>
<dbReference type="EMBL" id="BMJQ01000009">
    <property type="protein sequence ID" value="GGF27062.1"/>
    <property type="molecule type" value="Genomic_DNA"/>
</dbReference>
<evidence type="ECO:0000313" key="1">
    <source>
        <dbReference type="EMBL" id="GGF27062.1"/>
    </source>
</evidence>
<proteinExistence type="predicted"/>
<organism evidence="1 2">
    <name type="scientific">Aliidongia dinghuensis</name>
    <dbReference type="NCBI Taxonomy" id="1867774"/>
    <lineage>
        <taxon>Bacteria</taxon>
        <taxon>Pseudomonadati</taxon>
        <taxon>Pseudomonadota</taxon>
        <taxon>Alphaproteobacteria</taxon>
        <taxon>Rhodospirillales</taxon>
        <taxon>Dongiaceae</taxon>
        <taxon>Aliidongia</taxon>
    </lineage>
</organism>
<comment type="caution">
    <text evidence="1">The sequence shown here is derived from an EMBL/GenBank/DDBJ whole genome shotgun (WGS) entry which is preliminary data.</text>
</comment>
<evidence type="ECO:0000313" key="2">
    <source>
        <dbReference type="Proteomes" id="UP000646365"/>
    </source>
</evidence>
<reference evidence="1" key="2">
    <citation type="submission" date="2020-09" db="EMBL/GenBank/DDBJ databases">
        <authorList>
            <person name="Sun Q."/>
            <person name="Zhou Y."/>
        </authorList>
    </citation>
    <scope>NUCLEOTIDE SEQUENCE</scope>
    <source>
        <strain evidence="1">CGMCC 1.15725</strain>
    </source>
</reference>
<accession>A0A8J2YWS6</accession>
<dbReference type="Proteomes" id="UP000646365">
    <property type="component" value="Unassembled WGS sequence"/>
</dbReference>
<dbReference type="AlphaFoldDB" id="A0A8J2YWS6"/>
<protein>
    <submittedName>
        <fullName evidence="1">Uncharacterized protein</fullName>
    </submittedName>
</protein>
<name>A0A8J2YWS6_9PROT</name>
<gene>
    <name evidence="1" type="ORF">GCM10011611_36360</name>
</gene>
<sequence length="65" mass="6626">MAEKNNEAVKFATGLVLPAGDMRHPGMPLPGAETLPIFQTVADDIVPGCIWGACDDSLGLAGAAC</sequence>
<keyword evidence="2" id="KW-1185">Reference proteome</keyword>